<name>A0A226C3E4_9FIRM</name>
<keyword evidence="4" id="KW-1185">Reference proteome</keyword>
<protein>
    <submittedName>
        <fullName evidence="3">Thiamine biosynthesis protein ThiF</fullName>
    </submittedName>
</protein>
<comment type="caution">
    <text evidence="3">The sequence shown here is derived from an EMBL/GenBank/DDBJ whole genome shotgun (WGS) entry which is preliminary data.</text>
</comment>
<dbReference type="CDD" id="cd00757">
    <property type="entry name" value="ThiF_MoeB_HesA_family"/>
    <property type="match status" value="1"/>
</dbReference>
<dbReference type="Gene3D" id="3.40.50.720">
    <property type="entry name" value="NAD(P)-binding Rossmann-like Domain"/>
    <property type="match status" value="1"/>
</dbReference>
<dbReference type="OrthoDB" id="9804286at2"/>
<dbReference type="Proteomes" id="UP000214588">
    <property type="component" value="Unassembled WGS sequence"/>
</dbReference>
<proteinExistence type="inferred from homology"/>
<evidence type="ECO:0000256" key="1">
    <source>
        <dbReference type="ARBA" id="ARBA00009919"/>
    </source>
</evidence>
<dbReference type="InterPro" id="IPR045886">
    <property type="entry name" value="ThiF/MoeB/HesA"/>
</dbReference>
<dbReference type="PANTHER" id="PTHR10953:SF102">
    <property type="entry name" value="ADENYLYLTRANSFERASE AND SULFURTRANSFERASE MOCS3"/>
    <property type="match status" value="1"/>
</dbReference>
<dbReference type="AlphaFoldDB" id="A0A226C3E4"/>
<dbReference type="GO" id="GO:0005829">
    <property type="term" value="C:cytosol"/>
    <property type="evidence" value="ECO:0007669"/>
    <property type="project" value="TreeGrafter"/>
</dbReference>
<dbReference type="GO" id="GO:0008641">
    <property type="term" value="F:ubiquitin-like modifier activating enzyme activity"/>
    <property type="evidence" value="ECO:0007669"/>
    <property type="project" value="InterPro"/>
</dbReference>
<dbReference type="PANTHER" id="PTHR10953">
    <property type="entry name" value="UBIQUITIN-ACTIVATING ENZYME E1"/>
    <property type="match status" value="1"/>
</dbReference>
<dbReference type="SUPFAM" id="SSF69572">
    <property type="entry name" value="Activating enzymes of the ubiquitin-like proteins"/>
    <property type="match status" value="1"/>
</dbReference>
<dbReference type="GO" id="GO:0016779">
    <property type="term" value="F:nucleotidyltransferase activity"/>
    <property type="evidence" value="ECO:0007669"/>
    <property type="project" value="TreeGrafter"/>
</dbReference>
<dbReference type="RefSeq" id="WP_089022354.1">
    <property type="nucleotide sequence ID" value="NZ_NIQC01000001.1"/>
</dbReference>
<dbReference type="EMBL" id="NIQC01000001">
    <property type="protein sequence ID" value="OWZ84930.1"/>
    <property type="molecule type" value="Genomic_DNA"/>
</dbReference>
<sequence>MKRYSRQYIMPEIGTKGQEKLLNSKVAVVGLGALGTVIANNLARAGIGHLVLIDRDFVELSNLQRQIIFTEQDVLDRIPKVAAAKRFLAQVNQEIELTEVIDDLNHQNIYNILDGVDLIIDATDNFEIRFLLNDFSHEQNIPWIYGAAIGTTGMMMPVIPNKTPCLRCVIEDLPSADGKPTCETAGVLSATTGIIGNYETVEGLKILLQSNYVKQGLISIDLWYNSYNNIDISRRSGCPTCELSDYEFLRGKGRSEITTMCGEGSVQIFPRIEMGLNLKKIKDTLAPLGEVRLTPFNLSFKTEGKELVLFKNGRAMVKNAESQQEAKAFYTRYIGY</sequence>
<dbReference type="GO" id="GO:0008146">
    <property type="term" value="F:sulfotransferase activity"/>
    <property type="evidence" value="ECO:0007669"/>
    <property type="project" value="TreeGrafter"/>
</dbReference>
<accession>A0A226C3E4</accession>
<reference evidence="3 4" key="1">
    <citation type="submission" date="2017-06" db="EMBL/GenBank/DDBJ databases">
        <title>Draft Genome Sequence of Natranaerobius trueperi halophilic, alkalithermophilic bacteria from soda lakes.</title>
        <authorList>
            <person name="Zhao B."/>
        </authorList>
    </citation>
    <scope>NUCLEOTIDE SEQUENCE [LARGE SCALE GENOMIC DNA]</scope>
    <source>
        <strain evidence="3 4">DSM 18760</strain>
    </source>
</reference>
<dbReference type="GO" id="GO:0004792">
    <property type="term" value="F:thiosulfate-cyanide sulfurtransferase activity"/>
    <property type="evidence" value="ECO:0007669"/>
    <property type="project" value="TreeGrafter"/>
</dbReference>
<evidence type="ECO:0000313" key="3">
    <source>
        <dbReference type="EMBL" id="OWZ84930.1"/>
    </source>
</evidence>
<organism evidence="3 4">
    <name type="scientific">Natranaerobius trueperi</name>
    <dbReference type="NCBI Taxonomy" id="759412"/>
    <lineage>
        <taxon>Bacteria</taxon>
        <taxon>Bacillati</taxon>
        <taxon>Bacillota</taxon>
        <taxon>Clostridia</taxon>
        <taxon>Natranaerobiales</taxon>
        <taxon>Natranaerobiaceae</taxon>
        <taxon>Natranaerobius</taxon>
    </lineage>
</organism>
<gene>
    <name evidence="3" type="ORF">CDO51_00560</name>
</gene>
<dbReference type="InterPro" id="IPR000594">
    <property type="entry name" value="ThiF_NAD_FAD-bd"/>
</dbReference>
<dbReference type="InterPro" id="IPR035985">
    <property type="entry name" value="Ubiquitin-activating_enz"/>
</dbReference>
<evidence type="ECO:0000259" key="2">
    <source>
        <dbReference type="Pfam" id="PF00899"/>
    </source>
</evidence>
<evidence type="ECO:0000313" key="4">
    <source>
        <dbReference type="Proteomes" id="UP000214588"/>
    </source>
</evidence>
<dbReference type="FunFam" id="3.40.50.720:FF:000080">
    <property type="entry name" value="Thiazole biosynthesis adenylyltransferase ThiF"/>
    <property type="match status" value="1"/>
</dbReference>
<dbReference type="Pfam" id="PF00899">
    <property type="entry name" value="ThiF"/>
    <property type="match status" value="1"/>
</dbReference>
<feature type="domain" description="THIF-type NAD/FAD binding fold" evidence="2">
    <location>
        <begin position="4"/>
        <end position="239"/>
    </location>
</feature>
<comment type="similarity">
    <text evidence="1">Belongs to the HesA/MoeB/ThiF family.</text>
</comment>